<gene>
    <name evidence="1" type="ORF">BT63DRAFT_377764</name>
</gene>
<reference evidence="1" key="1">
    <citation type="journal article" date="2020" name="Stud. Mycol.">
        <title>101 Dothideomycetes genomes: a test case for predicting lifestyles and emergence of pathogens.</title>
        <authorList>
            <person name="Haridas S."/>
            <person name="Albert R."/>
            <person name="Binder M."/>
            <person name="Bloem J."/>
            <person name="Labutti K."/>
            <person name="Salamov A."/>
            <person name="Andreopoulos B."/>
            <person name="Baker S."/>
            <person name="Barry K."/>
            <person name="Bills G."/>
            <person name="Bluhm B."/>
            <person name="Cannon C."/>
            <person name="Castanera R."/>
            <person name="Culley D."/>
            <person name="Daum C."/>
            <person name="Ezra D."/>
            <person name="Gonzalez J."/>
            <person name="Henrissat B."/>
            <person name="Kuo A."/>
            <person name="Liang C."/>
            <person name="Lipzen A."/>
            <person name="Lutzoni F."/>
            <person name="Magnuson J."/>
            <person name="Mondo S."/>
            <person name="Nolan M."/>
            <person name="Ohm R."/>
            <person name="Pangilinan J."/>
            <person name="Park H.-J."/>
            <person name="Ramirez L."/>
            <person name="Alfaro M."/>
            <person name="Sun H."/>
            <person name="Tritt A."/>
            <person name="Yoshinaga Y."/>
            <person name="Zwiers L.-H."/>
            <person name="Turgeon B."/>
            <person name="Goodwin S."/>
            <person name="Spatafora J."/>
            <person name="Crous P."/>
            <person name="Grigoriev I."/>
        </authorList>
    </citation>
    <scope>NUCLEOTIDE SEQUENCE</scope>
    <source>
        <strain evidence="1">CBS 115976</strain>
    </source>
</reference>
<dbReference type="Gene3D" id="2.70.50.70">
    <property type="match status" value="1"/>
</dbReference>
<organism evidence="1 2">
    <name type="scientific">Microthyrium microscopicum</name>
    <dbReference type="NCBI Taxonomy" id="703497"/>
    <lineage>
        <taxon>Eukaryota</taxon>
        <taxon>Fungi</taxon>
        <taxon>Dikarya</taxon>
        <taxon>Ascomycota</taxon>
        <taxon>Pezizomycotina</taxon>
        <taxon>Dothideomycetes</taxon>
        <taxon>Dothideomycetes incertae sedis</taxon>
        <taxon>Microthyriales</taxon>
        <taxon>Microthyriaceae</taxon>
        <taxon>Microthyrium</taxon>
    </lineage>
</organism>
<keyword evidence="2" id="KW-1185">Reference proteome</keyword>
<proteinExistence type="predicted"/>
<evidence type="ECO:0008006" key="3">
    <source>
        <dbReference type="Google" id="ProtNLM"/>
    </source>
</evidence>
<accession>A0A6A6U1F4</accession>
<dbReference type="AlphaFoldDB" id="A0A6A6U1F4"/>
<dbReference type="PANTHER" id="PTHR36182:SF2">
    <property type="entry name" value="LYTIC POLYSACCHARIDE MONOOXYGENASE"/>
    <property type="match status" value="1"/>
</dbReference>
<dbReference type="PANTHER" id="PTHR36182">
    <property type="entry name" value="PROTEIN, PUTATIVE (AFU_ORTHOLOGUE AFUA_6G10930)-RELATED"/>
    <property type="match status" value="1"/>
</dbReference>
<dbReference type="OrthoDB" id="2342176at2759"/>
<sequence length="214" mass="22138">MGLAINTAAAHFFIDTPVPIPNSFSKSPLDASGSNFPCQGADTTQGTVTNMAVGSVQPLKFDLGAGGVNTAVHGGGSCQISITYATDKADQAKPENWNVIHSFLGGCPTNAPGNLNDGFGACTDPSGTDCVNQNLTFTIPPEVKNGAAVLSWTWFNNIGNREMYMNCAKVSFTGGTGDLTSLPTMFAANIGAPSGTCATVENFNTQFPNPGKYV</sequence>
<evidence type="ECO:0000313" key="2">
    <source>
        <dbReference type="Proteomes" id="UP000799302"/>
    </source>
</evidence>
<protein>
    <recommendedName>
        <fullName evidence="3">Lytic polysaccharide monooxygenase</fullName>
    </recommendedName>
</protein>
<feature type="non-terminal residue" evidence="1">
    <location>
        <position position="214"/>
    </location>
</feature>
<evidence type="ECO:0000313" key="1">
    <source>
        <dbReference type="EMBL" id="KAF2665476.1"/>
    </source>
</evidence>
<dbReference type="Proteomes" id="UP000799302">
    <property type="component" value="Unassembled WGS sequence"/>
</dbReference>
<name>A0A6A6U1F4_9PEZI</name>
<dbReference type="EMBL" id="MU004240">
    <property type="protein sequence ID" value="KAF2665476.1"/>
    <property type="molecule type" value="Genomic_DNA"/>
</dbReference>